<evidence type="ECO:0000256" key="9">
    <source>
        <dbReference type="RuleBase" id="RU003435"/>
    </source>
</evidence>
<dbReference type="InterPro" id="IPR024079">
    <property type="entry name" value="MetalloPept_cat_dom_sf"/>
</dbReference>
<dbReference type="GO" id="GO:0006508">
    <property type="term" value="P:proteolysis"/>
    <property type="evidence" value="ECO:0007669"/>
    <property type="project" value="UniProtKB-KW"/>
</dbReference>
<protein>
    <recommendedName>
        <fullName evidence="8">oligopeptidase A</fullName>
        <ecNumber evidence="8">3.4.24.70</ecNumber>
    </recommendedName>
</protein>
<dbReference type="AlphaFoldDB" id="A0A2Z7A003"/>
<proteinExistence type="inferred from homology"/>
<dbReference type="InterPro" id="IPR034005">
    <property type="entry name" value="M3A_DCP"/>
</dbReference>
<dbReference type="FunFam" id="3.40.390.10:FF:000009">
    <property type="entry name" value="Oligopeptidase A"/>
    <property type="match status" value="1"/>
</dbReference>
<evidence type="ECO:0000313" key="13">
    <source>
        <dbReference type="Proteomes" id="UP000250235"/>
    </source>
</evidence>
<comment type="similarity">
    <text evidence="1 9">Belongs to the peptidase M3 family.</text>
</comment>
<comment type="catalytic activity">
    <reaction evidence="7">
        <text>Hydrolysis of oligopeptides, with broad specificity. Gly or Ala commonly occur as P1 or P1' residues, but more distant residues are also important, as is shown by the fact that Z-Gly-Pro-Gly-|-Gly-Pro-Ala is cleaved, but not Z-(Gly)(5).</text>
        <dbReference type="EC" id="3.4.24.70"/>
    </reaction>
</comment>
<evidence type="ECO:0000256" key="3">
    <source>
        <dbReference type="ARBA" id="ARBA00022723"/>
    </source>
</evidence>
<evidence type="ECO:0000256" key="6">
    <source>
        <dbReference type="ARBA" id="ARBA00023049"/>
    </source>
</evidence>
<evidence type="ECO:0000256" key="5">
    <source>
        <dbReference type="ARBA" id="ARBA00022833"/>
    </source>
</evidence>
<accession>A0A2Z7A003</accession>
<dbReference type="GO" id="GO:0005829">
    <property type="term" value="C:cytosol"/>
    <property type="evidence" value="ECO:0007669"/>
    <property type="project" value="UniProtKB-ARBA"/>
</dbReference>
<keyword evidence="13" id="KW-1185">Reference proteome</keyword>
<dbReference type="InterPro" id="IPR024077">
    <property type="entry name" value="Neurolysin/TOP_dom2"/>
</dbReference>
<keyword evidence="2 9" id="KW-0645">Protease</keyword>
<dbReference type="EMBL" id="KV020185">
    <property type="protein sequence ID" value="KZV14806.1"/>
    <property type="molecule type" value="Genomic_DNA"/>
</dbReference>
<evidence type="ECO:0000259" key="11">
    <source>
        <dbReference type="Pfam" id="PF19310"/>
    </source>
</evidence>
<keyword evidence="4 9" id="KW-0378">Hydrolase</keyword>
<dbReference type="Gene3D" id="1.10.1370.10">
    <property type="entry name" value="Neurolysin, domain 3"/>
    <property type="match status" value="1"/>
</dbReference>
<dbReference type="Proteomes" id="UP000250235">
    <property type="component" value="Unassembled WGS sequence"/>
</dbReference>
<dbReference type="GO" id="GO:0046872">
    <property type="term" value="F:metal ion binding"/>
    <property type="evidence" value="ECO:0007669"/>
    <property type="project" value="UniProtKB-UniRule"/>
</dbReference>
<organism evidence="12 13">
    <name type="scientific">Dorcoceras hygrometricum</name>
    <dbReference type="NCBI Taxonomy" id="472368"/>
    <lineage>
        <taxon>Eukaryota</taxon>
        <taxon>Viridiplantae</taxon>
        <taxon>Streptophyta</taxon>
        <taxon>Embryophyta</taxon>
        <taxon>Tracheophyta</taxon>
        <taxon>Spermatophyta</taxon>
        <taxon>Magnoliopsida</taxon>
        <taxon>eudicotyledons</taxon>
        <taxon>Gunneridae</taxon>
        <taxon>Pentapetalae</taxon>
        <taxon>asterids</taxon>
        <taxon>lamiids</taxon>
        <taxon>Lamiales</taxon>
        <taxon>Gesneriaceae</taxon>
        <taxon>Didymocarpoideae</taxon>
        <taxon>Trichosporeae</taxon>
        <taxon>Loxocarpinae</taxon>
        <taxon>Dorcoceras</taxon>
    </lineage>
</organism>
<evidence type="ECO:0000256" key="1">
    <source>
        <dbReference type="ARBA" id="ARBA00006040"/>
    </source>
</evidence>
<evidence type="ECO:0000256" key="4">
    <source>
        <dbReference type="ARBA" id="ARBA00022801"/>
    </source>
</evidence>
<dbReference type="Pfam" id="PF01432">
    <property type="entry name" value="Peptidase_M3"/>
    <property type="match status" value="1"/>
</dbReference>
<dbReference type="PANTHER" id="PTHR43660">
    <property type="entry name" value="DIPEPTIDYL CARBOXYPEPTIDASE"/>
    <property type="match status" value="1"/>
</dbReference>
<reference evidence="12 13" key="1">
    <citation type="journal article" date="2015" name="Proc. Natl. Acad. Sci. U.S.A.">
        <title>The resurrection genome of Boea hygrometrica: A blueprint for survival of dehydration.</title>
        <authorList>
            <person name="Xiao L."/>
            <person name="Yang G."/>
            <person name="Zhang L."/>
            <person name="Yang X."/>
            <person name="Zhao S."/>
            <person name="Ji Z."/>
            <person name="Zhou Q."/>
            <person name="Hu M."/>
            <person name="Wang Y."/>
            <person name="Chen M."/>
            <person name="Xu Y."/>
            <person name="Jin H."/>
            <person name="Xiao X."/>
            <person name="Hu G."/>
            <person name="Bao F."/>
            <person name="Hu Y."/>
            <person name="Wan P."/>
            <person name="Li L."/>
            <person name="Deng X."/>
            <person name="Kuang T."/>
            <person name="Xiang C."/>
            <person name="Zhu J.K."/>
            <person name="Oliver M.J."/>
            <person name="He Y."/>
        </authorList>
    </citation>
    <scope>NUCLEOTIDE SEQUENCE [LARGE SCALE GENOMIC DNA]</scope>
    <source>
        <strain evidence="13">cv. XS01</strain>
    </source>
</reference>
<dbReference type="InterPro" id="IPR045090">
    <property type="entry name" value="Pept_M3A_M3B"/>
</dbReference>
<evidence type="ECO:0000313" key="12">
    <source>
        <dbReference type="EMBL" id="KZV14806.1"/>
    </source>
</evidence>
<dbReference type="OrthoDB" id="17530at2759"/>
<dbReference type="InterPro" id="IPR045666">
    <property type="entry name" value="OpdA_N"/>
</dbReference>
<keyword evidence="6 9" id="KW-0482">Metalloprotease</keyword>
<dbReference type="InterPro" id="IPR001567">
    <property type="entry name" value="Pept_M3A_M3B_dom"/>
</dbReference>
<name>A0A2Z7A003_9LAMI</name>
<dbReference type="CDD" id="cd06456">
    <property type="entry name" value="M3A_DCP"/>
    <property type="match status" value="1"/>
</dbReference>
<gene>
    <name evidence="12" type="ORF">F511_04331</name>
</gene>
<dbReference type="GO" id="GO:0004222">
    <property type="term" value="F:metalloendopeptidase activity"/>
    <property type="evidence" value="ECO:0007669"/>
    <property type="project" value="UniProtKB-EC"/>
</dbReference>
<evidence type="ECO:0000256" key="7">
    <source>
        <dbReference type="ARBA" id="ARBA00024603"/>
    </source>
</evidence>
<dbReference type="PANTHER" id="PTHR43660:SF1">
    <property type="entry name" value="DIPEPTIDYL CARBOXYPEPTIDASE"/>
    <property type="match status" value="1"/>
</dbReference>
<dbReference type="Pfam" id="PF19310">
    <property type="entry name" value="TOP_N"/>
    <property type="match status" value="1"/>
</dbReference>
<evidence type="ECO:0000256" key="2">
    <source>
        <dbReference type="ARBA" id="ARBA00022670"/>
    </source>
</evidence>
<evidence type="ECO:0000259" key="10">
    <source>
        <dbReference type="Pfam" id="PF01432"/>
    </source>
</evidence>
<dbReference type="SUPFAM" id="SSF55486">
    <property type="entry name" value="Metalloproteases ('zincins'), catalytic domain"/>
    <property type="match status" value="1"/>
</dbReference>
<keyword evidence="3 9" id="KW-0479">Metal-binding</keyword>
<feature type="domain" description="Peptidase M3A/M3B catalytic" evidence="10">
    <location>
        <begin position="224"/>
        <end position="683"/>
    </location>
</feature>
<sequence length="686" mass="76002">MNQDNPLLDDDALPAFSRIRPGHVAPAVAEILADDDAAIASLTAPGAPRDFAHVMLAQERLGQRLARAWAPVSHLHAVADSPALREAYGPAEEKLTEHAIAQGQNRDLYAAVQAVADAPGFAALPRPERALVEHALRDFRLSGVSLEEPARSRFREIGVELSKLSTEFSNAVLDATDAWHQHVTDERDLAGIPESGRAVLRQYAKDQGLDGYLVTLKQPSVQAVLTYADNRGLRERVYWAYQTRASDQGPHAGKYDNSARIERIMTLRHEAARLLGFANAAEESLATKMAGTPTEVMEFLHDLAARAKPVAQRELATLRTFAQQELQLDNLEPWDVGYASEKLRQQNYALDEEQLKPYFPLPAVIDGLWAIVRKLYGITLAARDGVDVWHPDVRYYDVRDAEGRVFAGAYVDLYARGGKRGGAWMDVCRARFDDGEHKQLPVAFLTCNFAPPTEGRPALLTHDDVLTLFHEFGHGLHHLLTGIALPSIGGIDGVEWDAVELPSQFMENFGWNREALDLFARHWQSGEKLPDELFQRMLAARHFHAGLFLVRQLEFALFDFTLHLGYDPAEGARALAVLEDVRKQVAVLHPPAWQRFPHAFSHIFAGGYAAGYYSYLWAELLSADAFGAFEDAAKAAGSVIDPATGARFRREVLAMGASRPALESFIAFRGRKPEPEALLRSHGLLD</sequence>
<comment type="cofactor">
    <cofactor evidence="9">
        <name>Zn(2+)</name>
        <dbReference type="ChEBI" id="CHEBI:29105"/>
    </cofactor>
    <text evidence="9">Binds 1 zinc ion.</text>
</comment>
<feature type="domain" description="Oligopeptidase A N-terminal" evidence="11">
    <location>
        <begin position="32"/>
        <end position="150"/>
    </location>
</feature>
<dbReference type="Gene3D" id="3.40.390.10">
    <property type="entry name" value="Collagenase (Catalytic Domain)"/>
    <property type="match status" value="1"/>
</dbReference>
<evidence type="ECO:0000256" key="8">
    <source>
        <dbReference type="ARBA" id="ARBA00026100"/>
    </source>
</evidence>
<dbReference type="EC" id="3.4.24.70" evidence="8"/>
<keyword evidence="5 9" id="KW-0862">Zinc</keyword>